<keyword evidence="2" id="KW-1185">Reference proteome</keyword>
<comment type="caution">
    <text evidence="1">The sequence shown here is derived from an EMBL/GenBank/DDBJ whole genome shotgun (WGS) entry which is preliminary data.</text>
</comment>
<dbReference type="RefSeq" id="WP_144886595.1">
    <property type="nucleotide sequence ID" value="NZ_VLLE01000004.1"/>
</dbReference>
<gene>
    <name evidence="1" type="ORF">IQ13_2415</name>
</gene>
<dbReference type="InterPro" id="IPR029044">
    <property type="entry name" value="Nucleotide-diphossugar_trans"/>
</dbReference>
<accession>A0A562SJG3</accession>
<protein>
    <recommendedName>
        <fullName evidence="3">Galactosyl transferase GMA12/MNN10 family protein</fullName>
    </recommendedName>
</protein>
<evidence type="ECO:0000313" key="2">
    <source>
        <dbReference type="Proteomes" id="UP000316167"/>
    </source>
</evidence>
<name>A0A562SJG3_9BACT</name>
<reference evidence="1 2" key="1">
    <citation type="journal article" date="2015" name="Stand. Genomic Sci.">
        <title>Genomic Encyclopedia of Bacterial and Archaeal Type Strains, Phase III: the genomes of soil and plant-associated and newly described type strains.</title>
        <authorList>
            <person name="Whitman W.B."/>
            <person name="Woyke T."/>
            <person name="Klenk H.P."/>
            <person name="Zhou Y."/>
            <person name="Lilburn T.G."/>
            <person name="Beck B.J."/>
            <person name="De Vos P."/>
            <person name="Vandamme P."/>
            <person name="Eisen J.A."/>
            <person name="Garrity G."/>
            <person name="Hugenholtz P."/>
            <person name="Kyrpides N.C."/>
        </authorList>
    </citation>
    <scope>NUCLEOTIDE SEQUENCE [LARGE SCALE GENOMIC DNA]</scope>
    <source>
        <strain evidence="1 2">CGMCC 1.7271</strain>
    </source>
</reference>
<organism evidence="1 2">
    <name type="scientific">Lacibacter cauensis</name>
    <dbReference type="NCBI Taxonomy" id="510947"/>
    <lineage>
        <taxon>Bacteria</taxon>
        <taxon>Pseudomonadati</taxon>
        <taxon>Bacteroidota</taxon>
        <taxon>Chitinophagia</taxon>
        <taxon>Chitinophagales</taxon>
        <taxon>Chitinophagaceae</taxon>
        <taxon>Lacibacter</taxon>
    </lineage>
</organism>
<sequence length="254" mass="30194">MMKNNAIRNTLCVMVSVGERSRLTDITWPRFEHWCKRHGYKCVLLKEDLLKKYGYERPPHFNKCLVTRYFPGYDTYLIADDDILVSKFAPALPATTDDSFFMARDANQGHTTAPYIRFNGNTGFLLFGKNHCSLFEEVFEKHVAKGIHLTTDGFEVWGPFDQGAINELAFSKGIVEELDTRYNYSLVPEYWLNANRKKWVRSTMYRLRYYFTLMIPFHRNRKRMQQAYVIHLINCRFIPYVELLYNKLAFRKRF</sequence>
<dbReference type="Gene3D" id="3.90.550.10">
    <property type="entry name" value="Spore Coat Polysaccharide Biosynthesis Protein SpsA, Chain A"/>
    <property type="match status" value="1"/>
</dbReference>
<dbReference type="Proteomes" id="UP000316167">
    <property type="component" value="Unassembled WGS sequence"/>
</dbReference>
<evidence type="ECO:0000313" key="1">
    <source>
        <dbReference type="EMBL" id="TWI81397.1"/>
    </source>
</evidence>
<dbReference type="EMBL" id="VLLE01000004">
    <property type="protein sequence ID" value="TWI81397.1"/>
    <property type="molecule type" value="Genomic_DNA"/>
</dbReference>
<evidence type="ECO:0008006" key="3">
    <source>
        <dbReference type="Google" id="ProtNLM"/>
    </source>
</evidence>
<proteinExistence type="predicted"/>
<dbReference type="AlphaFoldDB" id="A0A562SJG3"/>
<dbReference type="OrthoDB" id="1492698at2"/>